<organism evidence="7 8">
    <name type="scientific">Ferrimonas pelagia</name>
    <dbReference type="NCBI Taxonomy" id="1177826"/>
    <lineage>
        <taxon>Bacteria</taxon>
        <taxon>Pseudomonadati</taxon>
        <taxon>Pseudomonadota</taxon>
        <taxon>Gammaproteobacteria</taxon>
        <taxon>Alteromonadales</taxon>
        <taxon>Ferrimonadaceae</taxon>
        <taxon>Ferrimonas</taxon>
    </lineage>
</organism>
<feature type="domain" description="EamA" evidence="6">
    <location>
        <begin position="32"/>
        <end position="163"/>
    </location>
</feature>
<feature type="transmembrane region" description="Helical" evidence="5">
    <location>
        <begin position="95"/>
        <end position="116"/>
    </location>
</feature>
<evidence type="ECO:0000256" key="5">
    <source>
        <dbReference type="SAM" id="Phobius"/>
    </source>
</evidence>
<dbReference type="RefSeq" id="WP_345336734.1">
    <property type="nucleotide sequence ID" value="NZ_BAABJZ010000100.1"/>
</dbReference>
<dbReference type="SUPFAM" id="SSF103481">
    <property type="entry name" value="Multidrug resistance efflux transporter EmrE"/>
    <property type="match status" value="2"/>
</dbReference>
<keyword evidence="4 5" id="KW-0472">Membrane</keyword>
<comment type="subcellular location">
    <subcellularLocation>
        <location evidence="1">Membrane</location>
        <topology evidence="1">Multi-pass membrane protein</topology>
    </subcellularLocation>
</comment>
<feature type="transmembrane region" description="Helical" evidence="5">
    <location>
        <begin position="260"/>
        <end position="280"/>
    </location>
</feature>
<dbReference type="PANTHER" id="PTHR22911">
    <property type="entry name" value="ACYL-MALONYL CONDENSING ENZYME-RELATED"/>
    <property type="match status" value="1"/>
</dbReference>
<gene>
    <name evidence="7" type="ORF">GCM10023333_34710</name>
</gene>
<keyword evidence="2 5" id="KW-0812">Transmembrane</keyword>
<evidence type="ECO:0000259" key="6">
    <source>
        <dbReference type="Pfam" id="PF00892"/>
    </source>
</evidence>
<dbReference type="EMBL" id="BAABJZ010000100">
    <property type="protein sequence ID" value="GAA4898387.1"/>
    <property type="molecule type" value="Genomic_DNA"/>
</dbReference>
<comment type="caution">
    <text evidence="7">The sequence shown here is derived from an EMBL/GenBank/DDBJ whole genome shotgun (WGS) entry which is preliminary data.</text>
</comment>
<dbReference type="InterPro" id="IPR000620">
    <property type="entry name" value="EamA_dom"/>
</dbReference>
<feature type="transmembrane region" description="Helical" evidence="5">
    <location>
        <begin position="65"/>
        <end position="83"/>
    </location>
</feature>
<feature type="domain" description="EamA" evidence="6">
    <location>
        <begin position="176"/>
        <end position="301"/>
    </location>
</feature>
<proteinExistence type="predicted"/>
<keyword evidence="3 5" id="KW-1133">Transmembrane helix</keyword>
<accession>A0ABP9FER5</accession>
<feature type="transmembrane region" description="Helical" evidence="5">
    <location>
        <begin position="204"/>
        <end position="226"/>
    </location>
</feature>
<dbReference type="Pfam" id="PF00892">
    <property type="entry name" value="EamA"/>
    <property type="match status" value="2"/>
</dbReference>
<reference evidence="8" key="1">
    <citation type="journal article" date="2019" name="Int. J. Syst. Evol. Microbiol.">
        <title>The Global Catalogue of Microorganisms (GCM) 10K type strain sequencing project: providing services to taxonomists for standard genome sequencing and annotation.</title>
        <authorList>
            <consortium name="The Broad Institute Genomics Platform"/>
            <consortium name="The Broad Institute Genome Sequencing Center for Infectious Disease"/>
            <person name="Wu L."/>
            <person name="Ma J."/>
        </authorList>
    </citation>
    <scope>NUCLEOTIDE SEQUENCE [LARGE SCALE GENOMIC DNA]</scope>
    <source>
        <strain evidence="8">JCM 18401</strain>
    </source>
</reference>
<name>A0ABP9FER5_9GAMM</name>
<sequence>MPSSTPLKLHGFAALHTSVRHQLDARLPARQQGILLALLSTALFVVVGALVRLLSDTIDPFQTLLFRQLVFIAVLLPAIYRGWETLRRPTQRTLHLIRITGAFFALYLGIVTVSHLPLADATALGFTKVLFVALIARLFLSEPVGAVRQFTLLVGFAGVMMMVRPGFEQASWLYTFIGLGADLAAAVAVICVRKMAQSQPRIAILSYQAVWVGVIALLPALSRWQWPSPVELALLFLVGLLSSAGQWIGVTAYQKGEANVIANVEYAQMLYAMALGYVLFGERPDALAILGAALLIASATLPFAFRRYQSRNGH</sequence>
<protein>
    <submittedName>
        <fullName evidence="7">DMT family transporter</fullName>
    </submittedName>
</protein>
<evidence type="ECO:0000256" key="4">
    <source>
        <dbReference type="ARBA" id="ARBA00023136"/>
    </source>
</evidence>
<keyword evidence="8" id="KW-1185">Reference proteome</keyword>
<evidence type="ECO:0000256" key="1">
    <source>
        <dbReference type="ARBA" id="ARBA00004141"/>
    </source>
</evidence>
<feature type="transmembrane region" description="Helical" evidence="5">
    <location>
        <begin position="232"/>
        <end position="253"/>
    </location>
</feature>
<feature type="transmembrane region" description="Helical" evidence="5">
    <location>
        <begin position="33"/>
        <end position="53"/>
    </location>
</feature>
<dbReference type="InterPro" id="IPR037185">
    <property type="entry name" value="EmrE-like"/>
</dbReference>
<evidence type="ECO:0000256" key="2">
    <source>
        <dbReference type="ARBA" id="ARBA00022692"/>
    </source>
</evidence>
<feature type="transmembrane region" description="Helical" evidence="5">
    <location>
        <begin position="173"/>
        <end position="192"/>
    </location>
</feature>
<evidence type="ECO:0000313" key="7">
    <source>
        <dbReference type="EMBL" id="GAA4898387.1"/>
    </source>
</evidence>
<feature type="transmembrane region" description="Helical" evidence="5">
    <location>
        <begin position="286"/>
        <end position="305"/>
    </location>
</feature>
<dbReference type="Proteomes" id="UP001499988">
    <property type="component" value="Unassembled WGS sequence"/>
</dbReference>
<evidence type="ECO:0000256" key="3">
    <source>
        <dbReference type="ARBA" id="ARBA00022989"/>
    </source>
</evidence>
<evidence type="ECO:0000313" key="8">
    <source>
        <dbReference type="Proteomes" id="UP001499988"/>
    </source>
</evidence>
<dbReference type="PANTHER" id="PTHR22911:SF6">
    <property type="entry name" value="SOLUTE CARRIER FAMILY 35 MEMBER G1"/>
    <property type="match status" value="1"/>
</dbReference>